<keyword evidence="2" id="KW-1185">Reference proteome</keyword>
<evidence type="ECO:0000313" key="1">
    <source>
        <dbReference type="EMBL" id="GAU92960.1"/>
    </source>
</evidence>
<gene>
    <name evidence="1" type="primary">RvY_04970-1</name>
    <name evidence="1" type="synonym">RvY_04970.1</name>
    <name evidence="1" type="ORF">RvY_04970</name>
</gene>
<organism evidence="1 2">
    <name type="scientific">Ramazzottius varieornatus</name>
    <name type="common">Water bear</name>
    <name type="synonym">Tardigrade</name>
    <dbReference type="NCBI Taxonomy" id="947166"/>
    <lineage>
        <taxon>Eukaryota</taxon>
        <taxon>Metazoa</taxon>
        <taxon>Ecdysozoa</taxon>
        <taxon>Tardigrada</taxon>
        <taxon>Eutardigrada</taxon>
        <taxon>Parachela</taxon>
        <taxon>Hypsibioidea</taxon>
        <taxon>Ramazzottiidae</taxon>
        <taxon>Ramazzottius</taxon>
    </lineage>
</organism>
<proteinExistence type="predicted"/>
<dbReference type="Proteomes" id="UP000186922">
    <property type="component" value="Unassembled WGS sequence"/>
</dbReference>
<accession>A0A1D1UWL0</accession>
<protein>
    <submittedName>
        <fullName evidence="1">Uncharacterized protein</fullName>
    </submittedName>
</protein>
<reference evidence="1 2" key="1">
    <citation type="journal article" date="2016" name="Nat. Commun.">
        <title>Extremotolerant tardigrade genome and improved radiotolerance of human cultured cells by tardigrade-unique protein.</title>
        <authorList>
            <person name="Hashimoto T."/>
            <person name="Horikawa D.D."/>
            <person name="Saito Y."/>
            <person name="Kuwahara H."/>
            <person name="Kozuka-Hata H."/>
            <person name="Shin-I T."/>
            <person name="Minakuchi Y."/>
            <person name="Ohishi K."/>
            <person name="Motoyama A."/>
            <person name="Aizu T."/>
            <person name="Enomoto A."/>
            <person name="Kondo K."/>
            <person name="Tanaka S."/>
            <person name="Hara Y."/>
            <person name="Koshikawa S."/>
            <person name="Sagara H."/>
            <person name="Miura T."/>
            <person name="Yokobori S."/>
            <person name="Miyagawa K."/>
            <person name="Suzuki Y."/>
            <person name="Kubo T."/>
            <person name="Oyama M."/>
            <person name="Kohara Y."/>
            <person name="Fujiyama A."/>
            <person name="Arakawa K."/>
            <person name="Katayama T."/>
            <person name="Toyoda A."/>
            <person name="Kunieda T."/>
        </authorList>
    </citation>
    <scope>NUCLEOTIDE SEQUENCE [LARGE SCALE GENOMIC DNA]</scope>
    <source>
        <strain evidence="1 2">YOKOZUNA-1</strain>
    </source>
</reference>
<comment type="caution">
    <text evidence="1">The sequence shown here is derived from an EMBL/GenBank/DDBJ whole genome shotgun (WGS) entry which is preliminary data.</text>
</comment>
<sequence>MSTVKAGSAADVAERRKIATYQDIGSQLHLCPVDLETLGPWGPCATELFEAVGRKTAEVTGESRSFQFF</sequence>
<evidence type="ECO:0000313" key="2">
    <source>
        <dbReference type="Proteomes" id="UP000186922"/>
    </source>
</evidence>
<dbReference type="AlphaFoldDB" id="A0A1D1UWL0"/>
<name>A0A1D1UWL0_RAMVA</name>
<dbReference type="EMBL" id="BDGG01000002">
    <property type="protein sequence ID" value="GAU92960.1"/>
    <property type="molecule type" value="Genomic_DNA"/>
</dbReference>